<evidence type="ECO:0000313" key="3">
    <source>
        <dbReference type="Proteomes" id="UP000282060"/>
    </source>
</evidence>
<evidence type="ECO:0008006" key="4">
    <source>
        <dbReference type="Google" id="ProtNLM"/>
    </source>
</evidence>
<accession>A0A431WDR9</accession>
<reference evidence="2 3" key="1">
    <citation type="submission" date="2018-12" db="EMBL/GenBank/DDBJ databases">
        <authorList>
            <person name="Yu L."/>
        </authorList>
    </citation>
    <scope>NUCLEOTIDE SEQUENCE [LARGE SCALE GENOMIC DNA]</scope>
    <source>
        <strain evidence="2 3">HAW-EB5</strain>
    </source>
</reference>
<dbReference type="Gene3D" id="3.40.50.300">
    <property type="entry name" value="P-loop containing nucleotide triphosphate hydrolases"/>
    <property type="match status" value="2"/>
</dbReference>
<feature type="compositionally biased region" description="Basic and acidic residues" evidence="1">
    <location>
        <begin position="1"/>
        <end position="12"/>
    </location>
</feature>
<protein>
    <recommendedName>
        <fullName evidence="4">DUF87 domain-containing protein</fullName>
    </recommendedName>
</protein>
<dbReference type="AlphaFoldDB" id="A0A431WDR9"/>
<name>A0A431WDR9_9GAMM</name>
<dbReference type="RefSeq" id="WP_126505073.1">
    <property type="nucleotide sequence ID" value="NZ_RXNV01000002.1"/>
</dbReference>
<keyword evidence="3" id="KW-1185">Reference proteome</keyword>
<sequence>MKPRVDTSRNPDIRAVCGGSGSGKSSYVKAELKKLKPKRLIIWDPVDEYGDLCNMRITSPRELADLLKRYPHGALKVRFVSDGKEMFEFWARCAFAWCNAAVVAEETADVTSPSKAPYWWGQLIRKGRARGLSPIFALTQRPAESDKTAIGNATLFRTGRLKRADDRKMVAKELDVHVNEVTGLKPLDFVERNDVTGEVKKGNLAST</sequence>
<dbReference type="Proteomes" id="UP000282060">
    <property type="component" value="Unassembled WGS sequence"/>
</dbReference>
<proteinExistence type="predicted"/>
<gene>
    <name evidence="2" type="ORF">EKG39_07290</name>
</gene>
<dbReference type="SUPFAM" id="SSF52540">
    <property type="entry name" value="P-loop containing nucleoside triphosphate hydrolases"/>
    <property type="match status" value="1"/>
</dbReference>
<evidence type="ECO:0000256" key="1">
    <source>
        <dbReference type="SAM" id="MobiDB-lite"/>
    </source>
</evidence>
<feature type="region of interest" description="Disordered" evidence="1">
    <location>
        <begin position="1"/>
        <end position="22"/>
    </location>
</feature>
<dbReference type="EMBL" id="RXNV01000002">
    <property type="protein sequence ID" value="RTR33519.1"/>
    <property type="molecule type" value="Genomic_DNA"/>
</dbReference>
<dbReference type="OrthoDB" id="6399741at2"/>
<comment type="caution">
    <text evidence="2">The sequence shown here is derived from an EMBL/GenBank/DDBJ whole genome shotgun (WGS) entry which is preliminary data.</text>
</comment>
<organism evidence="2 3">
    <name type="scientific">Shewanella atlantica</name>
    <dbReference type="NCBI Taxonomy" id="271099"/>
    <lineage>
        <taxon>Bacteria</taxon>
        <taxon>Pseudomonadati</taxon>
        <taxon>Pseudomonadota</taxon>
        <taxon>Gammaproteobacteria</taxon>
        <taxon>Alteromonadales</taxon>
        <taxon>Shewanellaceae</taxon>
        <taxon>Shewanella</taxon>
    </lineage>
</organism>
<dbReference type="InterPro" id="IPR027417">
    <property type="entry name" value="P-loop_NTPase"/>
</dbReference>
<evidence type="ECO:0000313" key="2">
    <source>
        <dbReference type="EMBL" id="RTR33519.1"/>
    </source>
</evidence>